<organism evidence="3 4">
    <name type="scientific">Bacillus carboniphilus</name>
    <dbReference type="NCBI Taxonomy" id="86663"/>
    <lineage>
        <taxon>Bacteria</taxon>
        <taxon>Bacillati</taxon>
        <taxon>Bacillota</taxon>
        <taxon>Bacilli</taxon>
        <taxon>Bacillales</taxon>
        <taxon>Bacillaceae</taxon>
        <taxon>Bacillus</taxon>
    </lineage>
</organism>
<feature type="chain" id="PRO_5046999043" description="Intracellular proteinase inhibitor BsuPI domain-containing protein" evidence="1">
    <location>
        <begin position="24"/>
        <end position="141"/>
    </location>
</feature>
<feature type="domain" description="Intracellular proteinase inhibitor BsuPI" evidence="2">
    <location>
        <begin position="40"/>
        <end position="126"/>
    </location>
</feature>
<dbReference type="EMBL" id="CP129013">
    <property type="protein sequence ID" value="WLR41823.1"/>
    <property type="molecule type" value="Genomic_DNA"/>
</dbReference>
<feature type="signal peptide" evidence="1">
    <location>
        <begin position="1"/>
        <end position="23"/>
    </location>
</feature>
<gene>
    <name evidence="3" type="ORF">LC087_13360</name>
</gene>
<keyword evidence="1" id="KW-0732">Signal</keyword>
<dbReference type="Gene3D" id="2.60.40.2360">
    <property type="entry name" value="Intracellular proteinase inhibitor BsuPI"/>
    <property type="match status" value="1"/>
</dbReference>
<dbReference type="Proteomes" id="UP001197974">
    <property type="component" value="Chromosome"/>
</dbReference>
<sequence length="141" mass="16120">MKKLVSVLSLLVFIFAVSPVANAYGFWAGTIEPSIELGVTENDVDVTYTIKNQTPYVYDISFHSGQMIEYELYKDGALVERYSDLYMFDASMHTITLIQAEEKSFDFTIQDLEPGDYELNVWLHSEALIYQTTLSESFTIE</sequence>
<protein>
    <recommendedName>
        <fullName evidence="2">Intracellular proteinase inhibitor BsuPI domain-containing protein</fullName>
    </recommendedName>
</protein>
<evidence type="ECO:0000256" key="1">
    <source>
        <dbReference type="SAM" id="SignalP"/>
    </source>
</evidence>
<dbReference type="InterPro" id="IPR038144">
    <property type="entry name" value="IPI"/>
</dbReference>
<proteinExistence type="predicted"/>
<dbReference type="InterPro" id="IPR020481">
    <property type="entry name" value="Intracell_prot_inh_BsuPI"/>
</dbReference>
<dbReference type="Pfam" id="PF12690">
    <property type="entry name" value="BsuPI"/>
    <property type="match status" value="1"/>
</dbReference>
<keyword evidence="4" id="KW-1185">Reference proteome</keyword>
<name>A0ABY9JU49_9BACI</name>
<evidence type="ECO:0000313" key="4">
    <source>
        <dbReference type="Proteomes" id="UP001197974"/>
    </source>
</evidence>
<dbReference type="RefSeq" id="WP_226543070.1">
    <property type="nucleotide sequence ID" value="NZ_CP129013.1"/>
</dbReference>
<accession>A0ABY9JU49</accession>
<reference evidence="3 4" key="1">
    <citation type="submission" date="2023-06" db="EMBL/GenBank/DDBJ databases">
        <title>Five Gram-positive bacteria isolated from mangrove sediments in Shenzhen, Guangdong, China.</title>
        <authorList>
            <person name="Yu S."/>
            <person name="Zheng W."/>
            <person name="Huang Y."/>
        </authorList>
    </citation>
    <scope>NUCLEOTIDE SEQUENCE [LARGE SCALE GENOMIC DNA]</scope>
    <source>
        <strain evidence="3 4">SaN35-3</strain>
    </source>
</reference>
<evidence type="ECO:0000313" key="3">
    <source>
        <dbReference type="EMBL" id="WLR41823.1"/>
    </source>
</evidence>
<evidence type="ECO:0000259" key="2">
    <source>
        <dbReference type="Pfam" id="PF12690"/>
    </source>
</evidence>